<feature type="transmembrane region" description="Helical" evidence="1">
    <location>
        <begin position="9"/>
        <end position="29"/>
    </location>
</feature>
<feature type="domain" description="Glycosyltransferase RgtA/B/C/D-like" evidence="2">
    <location>
        <begin position="64"/>
        <end position="220"/>
    </location>
</feature>
<evidence type="ECO:0000313" key="3">
    <source>
        <dbReference type="EMBL" id="ABM62319.1"/>
    </source>
</evidence>
<protein>
    <submittedName>
        <fullName evidence="3">Membrane protein-like protein</fullName>
    </submittedName>
</protein>
<evidence type="ECO:0000256" key="1">
    <source>
        <dbReference type="SAM" id="Phobius"/>
    </source>
</evidence>
<feature type="transmembrane region" description="Helical" evidence="1">
    <location>
        <begin position="83"/>
        <end position="103"/>
    </location>
</feature>
<accession>A1WXA7</accession>
<evidence type="ECO:0000313" key="4">
    <source>
        <dbReference type="Proteomes" id="UP000000647"/>
    </source>
</evidence>
<feature type="transmembrane region" description="Helical" evidence="1">
    <location>
        <begin position="282"/>
        <end position="303"/>
    </location>
</feature>
<dbReference type="Proteomes" id="UP000000647">
    <property type="component" value="Chromosome"/>
</dbReference>
<reference evidence="4" key="1">
    <citation type="submission" date="2006-12" db="EMBL/GenBank/DDBJ databases">
        <title>Complete sequence of Halorhodospira halophila SL1.</title>
        <authorList>
            <consortium name="US DOE Joint Genome Institute"/>
            <person name="Copeland A."/>
            <person name="Lucas S."/>
            <person name="Lapidus A."/>
            <person name="Barry K."/>
            <person name="Detter J.C."/>
            <person name="Glavina del Rio T."/>
            <person name="Hammon N."/>
            <person name="Israni S."/>
            <person name="Dalin E."/>
            <person name="Tice H."/>
            <person name="Pitluck S."/>
            <person name="Saunders E."/>
            <person name="Brettin T."/>
            <person name="Bruce D."/>
            <person name="Han C."/>
            <person name="Tapia R."/>
            <person name="Schmutz J."/>
            <person name="Larimer F."/>
            <person name="Land M."/>
            <person name="Hauser L."/>
            <person name="Kyrpides N."/>
            <person name="Mikhailova N."/>
            <person name="Hoff W."/>
            <person name="Richardson P."/>
        </authorList>
    </citation>
    <scope>NUCLEOTIDE SEQUENCE [LARGE SCALE GENOMIC DNA]</scope>
    <source>
        <strain evidence="4">DSM 244 / SL1</strain>
    </source>
</reference>
<sequence length="363" mass="39310">MDFAGRTSLWAWGPLAVVLGLAAGLPALLPPDRWFWFDEMFQATYASQSMLDAILATLRFDLHPPLHSMQMVVWGWIHDSDTWLRLNSVFWGVLTVALVYFCGRRRIGEREALVAALLLAVLPAAVAAGQTLRMYPMLAALAVLTWHFSTAWLSEAASRKALWGLGAAGVAAIYTHATGIFIPVTAGFFGLVLIAAYRPDWSRIRAWGLTQIVIVVLALPAMGDTLVRSIGHTAVAELADIWIGLTDLVMSSIGVREGLMMGLAFAIWALALAAIAPMRSRWLVIAYVVFPVLLVLGLSYGLRPVWHPRALFYILPFIALGAGTTLVWLADRLGGLAPRHGPMLKGALVGGGERGPDGGHALE</sequence>
<dbReference type="InterPro" id="IPR038731">
    <property type="entry name" value="RgtA/B/C-like"/>
</dbReference>
<feature type="transmembrane region" description="Helical" evidence="1">
    <location>
        <begin position="258"/>
        <end position="276"/>
    </location>
</feature>
<reference evidence="3 4" key="2">
    <citation type="journal article" date="2013" name="Stand. Genomic Sci.">
        <title>Complete genome sequence of Halorhodospira halophila SL1.</title>
        <authorList>
            <person name="Challacombe J.F."/>
            <person name="Majid S."/>
            <person name="Deole R."/>
            <person name="Brettin T.S."/>
            <person name="Bruce D."/>
            <person name="Delano S.F."/>
            <person name="Detter J.C."/>
            <person name="Gleasner C.D."/>
            <person name="Han C.S."/>
            <person name="Misra M."/>
            <person name="Reitenga K.G."/>
            <person name="Mikhailova N."/>
            <person name="Woyke T."/>
            <person name="Pitluck S."/>
            <person name="Nolan M."/>
            <person name="Land M.L."/>
            <person name="Saunders E."/>
            <person name="Tapia R."/>
            <person name="Lapidus A."/>
            <person name="Ivanova N."/>
            <person name="Hoff W.D."/>
        </authorList>
    </citation>
    <scope>NUCLEOTIDE SEQUENCE [LARGE SCALE GENOMIC DNA]</scope>
    <source>
        <strain evidence="4">DSM 244 / SL1</strain>
    </source>
</reference>
<gene>
    <name evidence="3" type="ordered locus">Hhal_1555</name>
</gene>
<dbReference type="AlphaFoldDB" id="A1WXA7"/>
<dbReference type="HOGENOM" id="CLU_762408_0_0_6"/>
<feature type="transmembrane region" description="Helical" evidence="1">
    <location>
        <begin position="112"/>
        <end position="129"/>
    </location>
</feature>
<evidence type="ECO:0000259" key="2">
    <source>
        <dbReference type="Pfam" id="PF13231"/>
    </source>
</evidence>
<keyword evidence="1" id="KW-1133">Transmembrane helix</keyword>
<keyword evidence="4" id="KW-1185">Reference proteome</keyword>
<dbReference type="RefSeq" id="WP_011814341.1">
    <property type="nucleotide sequence ID" value="NC_008789.1"/>
</dbReference>
<dbReference type="KEGG" id="hha:Hhal_1555"/>
<feature type="transmembrane region" description="Helical" evidence="1">
    <location>
        <begin position="204"/>
        <end position="222"/>
    </location>
</feature>
<dbReference type="OrthoDB" id="559425at2"/>
<keyword evidence="1" id="KW-0812">Transmembrane</keyword>
<dbReference type="EMBL" id="CP000544">
    <property type="protein sequence ID" value="ABM62319.1"/>
    <property type="molecule type" value="Genomic_DNA"/>
</dbReference>
<proteinExistence type="predicted"/>
<name>A1WXA7_HALHL</name>
<keyword evidence="1" id="KW-0472">Membrane</keyword>
<feature type="transmembrane region" description="Helical" evidence="1">
    <location>
        <begin position="165"/>
        <end position="198"/>
    </location>
</feature>
<organism evidence="3 4">
    <name type="scientific">Halorhodospira halophila (strain DSM 244 / SL1)</name>
    <name type="common">Ectothiorhodospira halophila (strain DSM 244 / SL1)</name>
    <dbReference type="NCBI Taxonomy" id="349124"/>
    <lineage>
        <taxon>Bacteria</taxon>
        <taxon>Pseudomonadati</taxon>
        <taxon>Pseudomonadota</taxon>
        <taxon>Gammaproteobacteria</taxon>
        <taxon>Chromatiales</taxon>
        <taxon>Ectothiorhodospiraceae</taxon>
        <taxon>Halorhodospira</taxon>
    </lineage>
</organism>
<dbReference type="STRING" id="349124.Hhal_1555"/>
<dbReference type="Pfam" id="PF13231">
    <property type="entry name" value="PMT_2"/>
    <property type="match status" value="1"/>
</dbReference>
<dbReference type="eggNOG" id="COG5305">
    <property type="taxonomic scope" value="Bacteria"/>
</dbReference>
<feature type="transmembrane region" description="Helical" evidence="1">
    <location>
        <begin position="310"/>
        <end position="330"/>
    </location>
</feature>